<accession>A0A9N8Z9Y0</accession>
<proteinExistence type="predicted"/>
<dbReference type="AlphaFoldDB" id="A0A9N8Z9Y0"/>
<evidence type="ECO:0000313" key="2">
    <source>
        <dbReference type="EMBL" id="CAG8484038.1"/>
    </source>
</evidence>
<reference evidence="2" key="1">
    <citation type="submission" date="2021-06" db="EMBL/GenBank/DDBJ databases">
        <authorList>
            <person name="Kallberg Y."/>
            <person name="Tangrot J."/>
            <person name="Rosling A."/>
        </authorList>
    </citation>
    <scope>NUCLEOTIDE SEQUENCE</scope>
    <source>
        <strain evidence="2">87-6 pot B 2015</strain>
    </source>
</reference>
<sequence length="469" mass="52298">MKVDSLVIFSLLAFSRILGTLSQCFDYPNPLNRTYKISTTCPMEKQQKSIKFATSYSQQNGENMFLLTFTCGIPDVALCDKAKNAFESAGKIISSTLQLNTPINLNASFLDFCKTLGECPKGGFVTLGGATPARTIPLQDNDGLVRLYPQALVKQFQFKQHPSFGPFDITALFNAVGASYWFEGDPPISREQQDFLYVAIHEMIHGLGFASGWEDYVNETPEALTPEISISGNPLKQFMFEGFLESAFDRHIIHIPTGKRLSAFTGELNKFQNAFGVNFQSDIDFITKFRSSPQYQLAKEVMSYSIVHNTLGFLPRGTTKADDAIILETSLVPYQPGSSVSHVDFKTYNNTIDFLMKYLADHGADLKTLIAIRNGNNYGEVKTVISPKLKLILETMGYSTPDYTNPYKPSVTIIGNNFDPTVNEPIEPGNANEKAINNSHKKSNADVKTNKLDFWMILIVNLLILIIMR</sequence>
<comment type="caution">
    <text evidence="2">The sequence shown here is derived from an EMBL/GenBank/DDBJ whole genome shotgun (WGS) entry which is preliminary data.</text>
</comment>
<organism evidence="2 3">
    <name type="scientific">Funneliformis mosseae</name>
    <name type="common">Endomycorrhizal fungus</name>
    <name type="synonym">Glomus mosseae</name>
    <dbReference type="NCBI Taxonomy" id="27381"/>
    <lineage>
        <taxon>Eukaryota</taxon>
        <taxon>Fungi</taxon>
        <taxon>Fungi incertae sedis</taxon>
        <taxon>Mucoromycota</taxon>
        <taxon>Glomeromycotina</taxon>
        <taxon>Glomeromycetes</taxon>
        <taxon>Glomerales</taxon>
        <taxon>Glomeraceae</taxon>
        <taxon>Funneliformis</taxon>
    </lineage>
</organism>
<name>A0A9N8Z9Y0_FUNMO</name>
<keyword evidence="1" id="KW-0732">Signal</keyword>
<gene>
    <name evidence="2" type="ORF">FMOSSE_LOCUS3177</name>
</gene>
<feature type="signal peptide" evidence="1">
    <location>
        <begin position="1"/>
        <end position="22"/>
    </location>
</feature>
<evidence type="ECO:0000313" key="3">
    <source>
        <dbReference type="Proteomes" id="UP000789375"/>
    </source>
</evidence>
<feature type="chain" id="PRO_5040463798" evidence="1">
    <location>
        <begin position="23"/>
        <end position="469"/>
    </location>
</feature>
<dbReference type="Proteomes" id="UP000789375">
    <property type="component" value="Unassembled WGS sequence"/>
</dbReference>
<dbReference type="EMBL" id="CAJVPP010000451">
    <property type="protein sequence ID" value="CAG8484038.1"/>
    <property type="molecule type" value="Genomic_DNA"/>
</dbReference>
<keyword evidence="3" id="KW-1185">Reference proteome</keyword>
<protein>
    <submittedName>
        <fullName evidence="2">7677_t:CDS:1</fullName>
    </submittedName>
</protein>
<evidence type="ECO:0000256" key="1">
    <source>
        <dbReference type="SAM" id="SignalP"/>
    </source>
</evidence>